<name>A0A069RGB0_PEPLI</name>
<evidence type="ECO:0000313" key="4">
    <source>
        <dbReference type="Proteomes" id="UP000027946"/>
    </source>
</evidence>
<dbReference type="EMBL" id="JJMM01000005">
    <property type="protein sequence ID" value="KDR96051.1"/>
    <property type="molecule type" value="Genomic_DNA"/>
</dbReference>
<dbReference type="SMART" id="SM00316">
    <property type="entry name" value="S1"/>
    <property type="match status" value="1"/>
</dbReference>
<dbReference type="PANTHER" id="PTHR37296">
    <property type="entry name" value="CONSERVED VIRULENCE FACTOR B"/>
    <property type="match status" value="1"/>
</dbReference>
<sequence length="282" mass="31635">MLNIGVFNELEIKKFESQGAYLGEVSSEDTVLLPSKEVPPDASIGDKLTVFIYKDSSDRLISTMKIPAGCVGDLAYLEVVQNTQIGAFLNWGLDKDVLLPFSEQTYKVQNGKSYLVLLYLDKTGRISATTDIYEYLSDESSYEKNDWVEGTVYLIKEGIGALVAVDDKYRGLIPESECFEKLSEGDRVRARVIRKREDGKLDLSTRKLVHMQMDDDANKIIEFIKSSGGSTSLNDKSSPDDIQRNLNMSKRDFKRAVGKLLKGGKIKKIESGYEIVEDENLE</sequence>
<reference evidence="3 4" key="1">
    <citation type="submission" date="2014-03" db="EMBL/GenBank/DDBJ databases">
        <title>Genome sequence of Clostridium litorale W6, DSM 5388.</title>
        <authorList>
            <person name="Poehlein A."/>
            <person name="Jagirdar A."/>
            <person name="Khonsari B."/>
            <person name="Chibani C.M."/>
            <person name="Gutierrez Gutierrez D.A."/>
            <person name="Davydova E."/>
            <person name="Alghaithi H.S."/>
            <person name="Nair K.P."/>
            <person name="Dhamotharan K."/>
            <person name="Chandran L."/>
            <person name="G W."/>
            <person name="Daniel R."/>
        </authorList>
    </citation>
    <scope>NUCLEOTIDE SEQUENCE [LARGE SCALE GENOMIC DNA]</scope>
    <source>
        <strain evidence="3 4">W6</strain>
    </source>
</reference>
<dbReference type="InterPro" id="IPR014464">
    <property type="entry name" value="CvfB_fam"/>
</dbReference>
<dbReference type="Pfam" id="PF17783">
    <property type="entry name" value="WHD_CvfB"/>
    <property type="match status" value="1"/>
</dbReference>
<dbReference type="InterPro" id="IPR036388">
    <property type="entry name" value="WH-like_DNA-bd_sf"/>
</dbReference>
<dbReference type="PIRSF" id="PIRSF012524">
    <property type="entry name" value="YitL_S1"/>
    <property type="match status" value="1"/>
</dbReference>
<dbReference type="InterPro" id="IPR048587">
    <property type="entry name" value="CvfB_S1_3rd"/>
</dbReference>
<comment type="similarity">
    <text evidence="1">Belongs to the CvfB family.</text>
</comment>
<dbReference type="Proteomes" id="UP000027946">
    <property type="component" value="Unassembled WGS sequence"/>
</dbReference>
<dbReference type="PROSITE" id="PS50126">
    <property type="entry name" value="S1"/>
    <property type="match status" value="1"/>
</dbReference>
<dbReference type="OrthoDB" id="9801597at2"/>
<dbReference type="InterPro" id="IPR040764">
    <property type="entry name" value="CvfB_WH"/>
</dbReference>
<dbReference type="Pfam" id="PF21543">
    <property type="entry name" value="CvfB_2nd"/>
    <property type="match status" value="1"/>
</dbReference>
<dbReference type="STRING" id="1121324.CLIT_5c00630"/>
<dbReference type="Gene3D" id="1.10.10.10">
    <property type="entry name" value="Winged helix-like DNA-binding domain superfamily/Winged helix DNA-binding domain"/>
    <property type="match status" value="1"/>
</dbReference>
<evidence type="ECO:0000259" key="2">
    <source>
        <dbReference type="PROSITE" id="PS50126"/>
    </source>
</evidence>
<gene>
    <name evidence="3" type="ORF">CLIT_5c00630</name>
</gene>
<proteinExistence type="inferred from homology"/>
<dbReference type="PANTHER" id="PTHR37296:SF1">
    <property type="entry name" value="CONSERVED VIRULENCE FACTOR B"/>
    <property type="match status" value="1"/>
</dbReference>
<dbReference type="RefSeq" id="WP_038262579.1">
    <property type="nucleotide sequence ID" value="NZ_FSRH01000007.1"/>
</dbReference>
<keyword evidence="4" id="KW-1185">Reference proteome</keyword>
<evidence type="ECO:0000313" key="3">
    <source>
        <dbReference type="EMBL" id="KDR96051.1"/>
    </source>
</evidence>
<dbReference type="Gene3D" id="2.40.50.140">
    <property type="entry name" value="Nucleic acid-binding proteins"/>
    <property type="match status" value="2"/>
</dbReference>
<feature type="domain" description="S1 motif" evidence="2">
    <location>
        <begin position="145"/>
        <end position="206"/>
    </location>
</feature>
<accession>A0A069RGB0</accession>
<comment type="caution">
    <text evidence="3">The sequence shown here is derived from an EMBL/GenBank/DDBJ whole genome shotgun (WGS) entry which is preliminary data.</text>
</comment>
<dbReference type="InterPro" id="IPR012340">
    <property type="entry name" value="NA-bd_OB-fold"/>
</dbReference>
<evidence type="ECO:0000256" key="1">
    <source>
        <dbReference type="PIRNR" id="PIRNR012524"/>
    </source>
</evidence>
<organism evidence="3 4">
    <name type="scientific">Peptoclostridium litorale DSM 5388</name>
    <dbReference type="NCBI Taxonomy" id="1121324"/>
    <lineage>
        <taxon>Bacteria</taxon>
        <taxon>Bacillati</taxon>
        <taxon>Bacillota</taxon>
        <taxon>Clostridia</taxon>
        <taxon>Peptostreptococcales</taxon>
        <taxon>Peptoclostridiaceae</taxon>
        <taxon>Peptoclostridium</taxon>
    </lineage>
</organism>
<dbReference type="eggNOG" id="COG2996">
    <property type="taxonomic scope" value="Bacteria"/>
</dbReference>
<dbReference type="InterPro" id="IPR039566">
    <property type="entry name" value="CvfB_S1_st"/>
</dbReference>
<dbReference type="Pfam" id="PF13509">
    <property type="entry name" value="S1_2"/>
    <property type="match status" value="2"/>
</dbReference>
<dbReference type="InterPro" id="IPR003029">
    <property type="entry name" value="S1_domain"/>
</dbReference>
<protein>
    <recommendedName>
        <fullName evidence="2">S1 motif domain-containing protein</fullName>
    </recommendedName>
</protein>
<dbReference type="AlphaFoldDB" id="A0A069RGB0"/>
<dbReference type="SUPFAM" id="SSF50249">
    <property type="entry name" value="Nucleic acid-binding proteins"/>
    <property type="match status" value="1"/>
</dbReference>
<dbReference type="GO" id="GO:0003676">
    <property type="term" value="F:nucleic acid binding"/>
    <property type="evidence" value="ECO:0007669"/>
    <property type="project" value="InterPro"/>
</dbReference>